<evidence type="ECO:0000256" key="4">
    <source>
        <dbReference type="ARBA" id="ARBA00022692"/>
    </source>
</evidence>
<dbReference type="GO" id="GO:0005524">
    <property type="term" value="F:ATP binding"/>
    <property type="evidence" value="ECO:0007669"/>
    <property type="project" value="UniProtKB-KW"/>
</dbReference>
<dbReference type="RefSeq" id="WP_062021289.1">
    <property type="nucleotide sequence ID" value="NZ_LQQC01000010.1"/>
</dbReference>
<dbReference type="GO" id="GO:0015421">
    <property type="term" value="F:ABC-type oligopeptide transporter activity"/>
    <property type="evidence" value="ECO:0007669"/>
    <property type="project" value="TreeGrafter"/>
</dbReference>
<proteinExistence type="predicted"/>
<dbReference type="PROSITE" id="PS00211">
    <property type="entry name" value="ABC_TRANSPORTER_1"/>
    <property type="match status" value="1"/>
</dbReference>
<dbReference type="PANTHER" id="PTHR43394">
    <property type="entry name" value="ATP-DEPENDENT PERMEASE MDL1, MITOCHONDRIAL"/>
    <property type="match status" value="1"/>
</dbReference>
<keyword evidence="13" id="KW-1185">Reference proteome</keyword>
<dbReference type="GO" id="GO:0005886">
    <property type="term" value="C:plasma membrane"/>
    <property type="evidence" value="ECO:0007669"/>
    <property type="project" value="UniProtKB-SubCell"/>
</dbReference>
<comment type="caution">
    <text evidence="12">The sequence shown here is derived from an EMBL/GenBank/DDBJ whole genome shotgun (WGS) entry which is preliminary data.</text>
</comment>
<dbReference type="InterPro" id="IPR017871">
    <property type="entry name" value="ABC_transporter-like_CS"/>
</dbReference>
<dbReference type="GO" id="GO:0016887">
    <property type="term" value="F:ATP hydrolysis activity"/>
    <property type="evidence" value="ECO:0007669"/>
    <property type="project" value="InterPro"/>
</dbReference>
<dbReference type="InterPro" id="IPR036640">
    <property type="entry name" value="ABC1_TM_sf"/>
</dbReference>
<keyword evidence="3" id="KW-1003">Cell membrane</keyword>
<feature type="transmembrane region" description="Helical" evidence="9">
    <location>
        <begin position="57"/>
        <end position="82"/>
    </location>
</feature>
<evidence type="ECO:0000259" key="11">
    <source>
        <dbReference type="PROSITE" id="PS50929"/>
    </source>
</evidence>
<dbReference type="InterPro" id="IPR011527">
    <property type="entry name" value="ABC1_TM_dom"/>
</dbReference>
<dbReference type="Gene3D" id="1.20.1560.10">
    <property type="entry name" value="ABC transporter type 1, transmembrane domain"/>
    <property type="match status" value="1"/>
</dbReference>
<keyword evidence="7 9" id="KW-1133">Transmembrane helix</keyword>
<keyword evidence="8 9" id="KW-0472">Membrane</keyword>
<dbReference type="EC" id="3.6.3.-" evidence="12"/>
<evidence type="ECO:0000313" key="13">
    <source>
        <dbReference type="Proteomes" id="UP000243589"/>
    </source>
</evidence>
<dbReference type="EMBL" id="LQQC01000010">
    <property type="protein sequence ID" value="KXZ58146.1"/>
    <property type="molecule type" value="Genomic_DNA"/>
</dbReference>
<evidence type="ECO:0000256" key="9">
    <source>
        <dbReference type="SAM" id="Phobius"/>
    </source>
</evidence>
<evidence type="ECO:0000259" key="10">
    <source>
        <dbReference type="PROSITE" id="PS50893"/>
    </source>
</evidence>
<dbReference type="Proteomes" id="UP000243589">
    <property type="component" value="Unassembled WGS sequence"/>
</dbReference>
<dbReference type="InterPro" id="IPR003593">
    <property type="entry name" value="AAA+_ATPase"/>
</dbReference>
<dbReference type="CDD" id="cd18548">
    <property type="entry name" value="ABC_6TM_Tm287_like"/>
    <property type="match status" value="1"/>
</dbReference>
<protein>
    <submittedName>
        <fullName evidence="12">Putative multidrug resistance ABC transporter ATP-binding/permease protein YheI</fullName>
        <ecNumber evidence="12">3.6.3.-</ecNumber>
    </submittedName>
</protein>
<feature type="domain" description="ABC transporter" evidence="10">
    <location>
        <begin position="333"/>
        <end position="567"/>
    </location>
</feature>
<dbReference type="PROSITE" id="PS50929">
    <property type="entry name" value="ABC_TM1F"/>
    <property type="match status" value="1"/>
</dbReference>
<dbReference type="Pfam" id="PF00664">
    <property type="entry name" value="ABC_membrane"/>
    <property type="match status" value="1"/>
</dbReference>
<dbReference type="SUPFAM" id="SSF52540">
    <property type="entry name" value="P-loop containing nucleoside triphosphate hydrolases"/>
    <property type="match status" value="1"/>
</dbReference>
<feature type="transmembrane region" description="Helical" evidence="9">
    <location>
        <begin position="237"/>
        <end position="260"/>
    </location>
</feature>
<name>A0A150H7S2_9MICO</name>
<dbReference type="Gene3D" id="3.40.50.300">
    <property type="entry name" value="P-loop containing nucleotide triphosphate hydrolases"/>
    <property type="match status" value="1"/>
</dbReference>
<dbReference type="Pfam" id="PF00005">
    <property type="entry name" value="ABC_tran"/>
    <property type="match status" value="1"/>
</dbReference>
<feature type="transmembrane region" description="Helical" evidence="9">
    <location>
        <begin position="157"/>
        <end position="176"/>
    </location>
</feature>
<evidence type="ECO:0000256" key="3">
    <source>
        <dbReference type="ARBA" id="ARBA00022475"/>
    </source>
</evidence>
<dbReference type="InterPro" id="IPR003439">
    <property type="entry name" value="ABC_transporter-like_ATP-bd"/>
</dbReference>
<feature type="domain" description="ABC transmembrane type-1" evidence="11">
    <location>
        <begin position="18"/>
        <end position="300"/>
    </location>
</feature>
<evidence type="ECO:0000256" key="7">
    <source>
        <dbReference type="ARBA" id="ARBA00022989"/>
    </source>
</evidence>
<keyword evidence="5" id="KW-0547">Nucleotide-binding</keyword>
<keyword evidence="4 9" id="KW-0812">Transmembrane</keyword>
<sequence length="575" mass="61520">MLLRLFRSFALPLWPALLGLLFFEALQIAASLALPALNARVVDDGIAVGNTAEVWRLGGIMLAVTFGQVIANVLAIACGAYASLKGAQRIRSAFFDKVSSFGFQELAEFSSSSLVTRSTNDVRQVQQFLTMAMSITIMAPFMAAGGLIMAMTQDVKLSWTVLVTVGLLVIVMVWAIRGMVPSFRAMQERLDAMGSVLAQQLSGLRVIRAFVKEDREKQSYAEVNRSMTDAYMTVGKYFVTLFPLIMLVVGLGEMAIIWFGALGVESGDTQVGTLMAFTQYLMLILMGVMMASFLAMMLPRAEVAAGRIWNVLKTEPAQTRSGDVDELPAPGALELAGVTFCFPGAEAPVVSDVSFSAAPGTTTAVIGATGSGKTVLMQLIVGLLEPTSGSVRIGGVPAGDLTADTRSAQFGYVPQKPQVFADTIAGNLRKGNPTASDAEIREALQTAQAWEYVERLDGQTEFTVNQGGTNLSGGQRQRLAIAMALVRTSPILMFDDSFSALDTTTEAAVRSRIDASGERTQVVVTQRCSTAEKADQIVVLDAGRAVAVGTHSELVESSEVYREIVESQTGVSHER</sequence>
<evidence type="ECO:0000256" key="6">
    <source>
        <dbReference type="ARBA" id="ARBA00022840"/>
    </source>
</evidence>
<dbReference type="InterPro" id="IPR027417">
    <property type="entry name" value="P-loop_NTPase"/>
</dbReference>
<keyword evidence="12" id="KW-0378">Hydrolase</keyword>
<dbReference type="PATRIC" id="fig|479117.4.peg.1179"/>
<organism evidence="12 13">
    <name type="scientific">Brevibacterium ravenspurgense</name>
    <dbReference type="NCBI Taxonomy" id="479117"/>
    <lineage>
        <taxon>Bacteria</taxon>
        <taxon>Bacillati</taxon>
        <taxon>Actinomycetota</taxon>
        <taxon>Actinomycetes</taxon>
        <taxon>Micrococcales</taxon>
        <taxon>Brevibacteriaceae</taxon>
        <taxon>Brevibacterium</taxon>
    </lineage>
</organism>
<keyword evidence="6 12" id="KW-0067">ATP-binding</keyword>
<dbReference type="SMART" id="SM00382">
    <property type="entry name" value="AAA"/>
    <property type="match status" value="1"/>
</dbReference>
<evidence type="ECO:0000256" key="8">
    <source>
        <dbReference type="ARBA" id="ARBA00023136"/>
    </source>
</evidence>
<comment type="subcellular location">
    <subcellularLocation>
        <location evidence="1">Cell membrane</location>
        <topology evidence="1">Multi-pass membrane protein</topology>
    </subcellularLocation>
</comment>
<dbReference type="FunFam" id="3.40.50.300:FF:000854">
    <property type="entry name" value="Multidrug ABC transporter ATP-binding protein"/>
    <property type="match status" value="1"/>
</dbReference>
<dbReference type="PROSITE" id="PS50893">
    <property type="entry name" value="ABC_TRANSPORTER_2"/>
    <property type="match status" value="1"/>
</dbReference>
<dbReference type="InterPro" id="IPR039421">
    <property type="entry name" value="Type_1_exporter"/>
</dbReference>
<keyword evidence="2" id="KW-0813">Transport</keyword>
<evidence type="ECO:0000313" key="12">
    <source>
        <dbReference type="EMBL" id="KXZ58146.1"/>
    </source>
</evidence>
<evidence type="ECO:0000256" key="2">
    <source>
        <dbReference type="ARBA" id="ARBA00022448"/>
    </source>
</evidence>
<accession>A0A150H7S2</accession>
<feature type="transmembrane region" description="Helical" evidence="9">
    <location>
        <begin position="280"/>
        <end position="298"/>
    </location>
</feature>
<evidence type="ECO:0000256" key="5">
    <source>
        <dbReference type="ARBA" id="ARBA00022741"/>
    </source>
</evidence>
<gene>
    <name evidence="12" type="primary">yheI</name>
    <name evidence="12" type="ORF">Bravens_01183</name>
</gene>
<dbReference type="PANTHER" id="PTHR43394:SF1">
    <property type="entry name" value="ATP-BINDING CASSETTE SUB-FAMILY B MEMBER 10, MITOCHONDRIAL"/>
    <property type="match status" value="1"/>
</dbReference>
<dbReference type="SUPFAM" id="SSF90123">
    <property type="entry name" value="ABC transporter transmembrane region"/>
    <property type="match status" value="1"/>
</dbReference>
<dbReference type="AlphaFoldDB" id="A0A150H7S2"/>
<feature type="transmembrane region" description="Helical" evidence="9">
    <location>
        <begin position="128"/>
        <end position="151"/>
    </location>
</feature>
<evidence type="ECO:0000256" key="1">
    <source>
        <dbReference type="ARBA" id="ARBA00004651"/>
    </source>
</evidence>
<reference evidence="12 13" key="1">
    <citation type="submission" date="2016-01" db="EMBL/GenBank/DDBJ databases">
        <title>Use of Whole Genome Sequencing to ascertain that Brevibacterium massiliense (Roux, Raoult 2009) is a later heterotypic synonym of Brevibacterium ravenspurgense (Mages 2008).</title>
        <authorList>
            <person name="Bernier A.-M."/>
            <person name="Burdz T."/>
            <person name="Huynh C."/>
            <person name="Pachecho A.L."/>
            <person name="Wiebe D."/>
            <person name="Bonner C."/>
            <person name="Bernard K."/>
        </authorList>
    </citation>
    <scope>NUCLEOTIDE SEQUENCE [LARGE SCALE GENOMIC DNA]</scope>
    <source>
        <strain evidence="12 13">CCUG56047</strain>
    </source>
</reference>